<feature type="signal peptide" evidence="1">
    <location>
        <begin position="1"/>
        <end position="21"/>
    </location>
</feature>
<evidence type="ECO:0000313" key="2">
    <source>
        <dbReference type="EMBL" id="CAD9004049.1"/>
    </source>
</evidence>
<name>A0A7S1I8A8_9EUGL</name>
<proteinExistence type="predicted"/>
<dbReference type="AlphaFoldDB" id="A0A7S1I8A8"/>
<evidence type="ECO:0000256" key="1">
    <source>
        <dbReference type="SAM" id="SignalP"/>
    </source>
</evidence>
<protein>
    <submittedName>
        <fullName evidence="2">Uncharacterized protein</fullName>
    </submittedName>
</protein>
<reference evidence="2" key="1">
    <citation type="submission" date="2021-01" db="EMBL/GenBank/DDBJ databases">
        <authorList>
            <person name="Corre E."/>
            <person name="Pelletier E."/>
            <person name="Niang G."/>
            <person name="Scheremetjew M."/>
            <person name="Finn R."/>
            <person name="Kale V."/>
            <person name="Holt S."/>
            <person name="Cochrane G."/>
            <person name="Meng A."/>
            <person name="Brown T."/>
            <person name="Cohen L."/>
        </authorList>
    </citation>
    <scope>NUCLEOTIDE SEQUENCE</scope>
    <source>
        <strain evidence="2">NIES-381</strain>
    </source>
</reference>
<organism evidence="2">
    <name type="scientific">Eutreptiella gymnastica</name>
    <dbReference type="NCBI Taxonomy" id="73025"/>
    <lineage>
        <taxon>Eukaryota</taxon>
        <taxon>Discoba</taxon>
        <taxon>Euglenozoa</taxon>
        <taxon>Euglenida</taxon>
        <taxon>Spirocuta</taxon>
        <taxon>Euglenophyceae</taxon>
        <taxon>Eutreptiales</taxon>
        <taxon>Eutreptiaceae</taxon>
        <taxon>Eutreptiella</taxon>
    </lineage>
</organism>
<accession>A0A7S1I8A8</accession>
<dbReference type="EMBL" id="HBGA01041512">
    <property type="protein sequence ID" value="CAD9004049.1"/>
    <property type="molecule type" value="Transcribed_RNA"/>
</dbReference>
<gene>
    <name evidence="2" type="ORF">EGYM00392_LOCUS15134</name>
</gene>
<sequence length="350" mass="39802">MCSMAMLCLYVLCNLCTAVIASTLPPCLGQYRYVPSDLESRWVSTVADYSSNHPAWAQGCKKERQDRPFLEQWLRYNEQLRNSSSSIQANVNRQVLPDVISYFTLAPNATGAGCSAKTRYLPIEPLAVALRHPHWPCQCRKPDHGGRCSKKVLFSTDWLVFVPPHLYTPVRRAYFFDLGSTYYDAGVAGEADSLKQFVHKYRTLAEVEFDEIFAWEAKPIPHRSYWNRVDLDMVHKIHFFNSPTSANLTDPMSALRMIVALVHPNDFVVFKLDIDNSAVEAEIILAILESPALIARIDELFWEHHVQGSPTMWAGWGGPSNLKGRHSTLLSSYQLFTRLRQAGIRAHSWI</sequence>
<feature type="chain" id="PRO_5031554958" evidence="1">
    <location>
        <begin position="22"/>
        <end position="350"/>
    </location>
</feature>
<keyword evidence="1" id="KW-0732">Signal</keyword>